<evidence type="ECO:0000313" key="2">
    <source>
        <dbReference type="Proteomes" id="UP000512167"/>
    </source>
</evidence>
<dbReference type="AlphaFoldDB" id="A0A7L6N4B0"/>
<dbReference type="EMBL" id="CP051151">
    <property type="protein sequence ID" value="QLY40391.1"/>
    <property type="molecule type" value="Genomic_DNA"/>
</dbReference>
<dbReference type="PANTHER" id="PTHR38455">
    <property type="entry name" value="HYPOTHETICAL CYTOSOLIC PROTEIN"/>
    <property type="match status" value="1"/>
</dbReference>
<dbReference type="Pfam" id="PF06107">
    <property type="entry name" value="DUF951"/>
    <property type="match status" value="1"/>
</dbReference>
<evidence type="ECO:0000313" key="1">
    <source>
        <dbReference type="EMBL" id="QLY40391.1"/>
    </source>
</evidence>
<dbReference type="InterPro" id="IPR009296">
    <property type="entry name" value="DUF951"/>
</dbReference>
<dbReference type="KEGG" id="tbk:HF295_05810"/>
<protein>
    <submittedName>
        <fullName evidence="1">DUF951 domain-containing protein</fullName>
    </submittedName>
</protein>
<dbReference type="Proteomes" id="UP000512167">
    <property type="component" value="Chromosome"/>
</dbReference>
<organism evidence="1 2">
    <name type="scientific">Hujiaoplasma nucleasis</name>
    <dbReference type="NCBI Taxonomy" id="2725268"/>
    <lineage>
        <taxon>Bacteria</taxon>
        <taxon>Bacillati</taxon>
        <taxon>Mycoplasmatota</taxon>
        <taxon>Mollicutes</taxon>
        <taxon>Candidatus Izemoplasmatales</taxon>
        <taxon>Hujiaoplasmataceae</taxon>
        <taxon>Hujiaoplasma</taxon>
    </lineage>
</organism>
<proteinExistence type="predicted"/>
<dbReference type="PANTHER" id="PTHR38455:SF1">
    <property type="entry name" value="DUF951 DOMAIN-CONTAINING PROTEIN"/>
    <property type="match status" value="1"/>
</dbReference>
<dbReference type="RefSeq" id="WP_312031224.1">
    <property type="nucleotide sequence ID" value="NZ_CP051151.1"/>
</dbReference>
<sequence length="64" mass="7415">MEDIKQGSILVLKKGHPCGENKWEIIRFGAVCKLKCLGCEREVLMNRMDLKKRIKKVLSNEEIN</sequence>
<name>A0A7L6N4B0_9MOLU</name>
<accession>A0A7L6N4B0</accession>
<gene>
    <name evidence="1" type="ORF">HF295_05810</name>
</gene>
<keyword evidence="2" id="KW-1185">Reference proteome</keyword>
<dbReference type="PIRSF" id="PIRSF037263">
    <property type="entry name" value="DUF951_bac"/>
    <property type="match status" value="1"/>
</dbReference>
<reference evidence="1 2" key="1">
    <citation type="submission" date="2020-04" db="EMBL/GenBank/DDBJ databases">
        <authorList>
            <person name="Zheng R.K."/>
            <person name="Sun C.M."/>
        </authorList>
    </citation>
    <scope>NUCLEOTIDE SEQUENCE [LARGE SCALE GENOMIC DNA]</scope>
    <source>
        <strain evidence="2">zrk29</strain>
    </source>
</reference>